<feature type="signal peptide" evidence="2">
    <location>
        <begin position="1"/>
        <end position="19"/>
    </location>
</feature>
<evidence type="ECO:0000256" key="2">
    <source>
        <dbReference type="SAM" id="SignalP"/>
    </source>
</evidence>
<feature type="compositionally biased region" description="Basic and acidic residues" evidence="1">
    <location>
        <begin position="37"/>
        <end position="50"/>
    </location>
</feature>
<dbReference type="EnsemblMetazoa" id="XM_001604334">
    <property type="protein sequence ID" value="XP_001604384"/>
    <property type="gene ID" value="LOC100120779"/>
</dbReference>
<accession>A0A7M7G992</accession>
<dbReference type="KEGG" id="nvi:100120779"/>
<evidence type="ECO:0000256" key="1">
    <source>
        <dbReference type="SAM" id="MobiDB-lite"/>
    </source>
</evidence>
<proteinExistence type="predicted"/>
<dbReference type="AlphaFoldDB" id="A0A7M7G992"/>
<evidence type="ECO:0000313" key="3">
    <source>
        <dbReference type="EnsemblMetazoa" id="XP_001604384"/>
    </source>
</evidence>
<dbReference type="OrthoDB" id="7698264at2759"/>
<sequence>MSRFVELLAVASLLLVSSAKHFDGGVNDLHAVLDRLGSNRDGGRGKEKEAGGANDKGDEDEIESFFLLSMNHPTKLSFRYSEAPGVKVDAVVERLTSEATRKSLCTFPAFGYEPAVHHIRLVSTSEDVEILQIIKIFQEPKDNSMDIFVLNVTDCRYSKTEILRGYDYFAAGGSFTVLHPGGNSFDIFSLDGQEECGSYICKRVYNIANSSISEPRKFSFLNRHQDQTLTYMAPSINGGYFSIVRKDDNIGLFSLTPDGGLIQSIENNTESRVHFLKISTYHGYFGFCYTAEAKQKEMNCLQLDEKLSCNANVTMDLGYETSYLAVQNLPQGGFLMLTVQCANSSNCEEHEIKVRRFDTDGFNGDFASFHETGCIPRRQQQFTFFEEDDKICVFYACDCKRNEGEGYDKLVKSRCF</sequence>
<keyword evidence="4" id="KW-1185">Reference proteome</keyword>
<evidence type="ECO:0000313" key="4">
    <source>
        <dbReference type="Proteomes" id="UP000002358"/>
    </source>
</evidence>
<name>A0A7M7G992_NASVI</name>
<keyword evidence="2" id="KW-0732">Signal</keyword>
<feature type="chain" id="PRO_5029536885" evidence="2">
    <location>
        <begin position="20"/>
        <end position="416"/>
    </location>
</feature>
<dbReference type="Proteomes" id="UP000002358">
    <property type="component" value="Chromosome 1"/>
</dbReference>
<organism evidence="3 4">
    <name type="scientific">Nasonia vitripennis</name>
    <name type="common">Parasitic wasp</name>
    <dbReference type="NCBI Taxonomy" id="7425"/>
    <lineage>
        <taxon>Eukaryota</taxon>
        <taxon>Metazoa</taxon>
        <taxon>Ecdysozoa</taxon>
        <taxon>Arthropoda</taxon>
        <taxon>Hexapoda</taxon>
        <taxon>Insecta</taxon>
        <taxon>Pterygota</taxon>
        <taxon>Neoptera</taxon>
        <taxon>Endopterygota</taxon>
        <taxon>Hymenoptera</taxon>
        <taxon>Apocrita</taxon>
        <taxon>Proctotrupomorpha</taxon>
        <taxon>Chalcidoidea</taxon>
        <taxon>Pteromalidae</taxon>
        <taxon>Pteromalinae</taxon>
        <taxon>Nasonia</taxon>
    </lineage>
</organism>
<protein>
    <submittedName>
        <fullName evidence="3">Uncharacterized protein</fullName>
    </submittedName>
</protein>
<reference evidence="3" key="1">
    <citation type="submission" date="2021-01" db="UniProtKB">
        <authorList>
            <consortium name="EnsemblMetazoa"/>
        </authorList>
    </citation>
    <scope>IDENTIFICATION</scope>
</reference>
<gene>
    <name evidence="3" type="primary">100120779</name>
</gene>
<dbReference type="InParanoid" id="A0A7M7G992"/>
<feature type="region of interest" description="Disordered" evidence="1">
    <location>
        <begin position="37"/>
        <end position="58"/>
    </location>
</feature>